<proteinExistence type="predicted"/>
<dbReference type="InterPro" id="IPR000160">
    <property type="entry name" value="GGDEF_dom"/>
</dbReference>
<comment type="cofactor">
    <cofactor evidence="1">
        <name>Mg(2+)</name>
        <dbReference type="ChEBI" id="CHEBI:18420"/>
    </cofactor>
</comment>
<feature type="transmembrane region" description="Helical" evidence="4">
    <location>
        <begin position="247"/>
        <end position="266"/>
    </location>
</feature>
<accession>A0A1E5DZU4</accession>
<dbReference type="Gene3D" id="3.30.70.270">
    <property type="match status" value="1"/>
</dbReference>
<keyword evidence="4" id="KW-0472">Membrane</keyword>
<feature type="transmembrane region" description="Helical" evidence="4">
    <location>
        <begin position="15"/>
        <end position="38"/>
    </location>
</feature>
<dbReference type="AlphaFoldDB" id="A0A1E5DZU4"/>
<keyword evidence="4" id="KW-0812">Transmembrane</keyword>
<dbReference type="PANTHER" id="PTHR45138:SF9">
    <property type="entry name" value="DIGUANYLATE CYCLASE DGCM-RELATED"/>
    <property type="match status" value="1"/>
</dbReference>
<dbReference type="Proteomes" id="UP000094070">
    <property type="component" value="Unassembled WGS sequence"/>
</dbReference>
<comment type="catalytic activity">
    <reaction evidence="3">
        <text>2 GTP = 3',3'-c-di-GMP + 2 diphosphate</text>
        <dbReference type="Rhea" id="RHEA:24898"/>
        <dbReference type="ChEBI" id="CHEBI:33019"/>
        <dbReference type="ChEBI" id="CHEBI:37565"/>
        <dbReference type="ChEBI" id="CHEBI:58805"/>
        <dbReference type="EC" id="2.7.7.65"/>
    </reaction>
</comment>
<evidence type="ECO:0000313" key="7">
    <source>
        <dbReference type="Proteomes" id="UP000094070"/>
    </source>
</evidence>
<dbReference type="eggNOG" id="COG3706">
    <property type="taxonomic scope" value="Bacteria"/>
</dbReference>
<gene>
    <name evidence="6" type="ORF">A1QC_11600</name>
</gene>
<dbReference type="NCBIfam" id="TIGR00254">
    <property type="entry name" value="GGDEF"/>
    <property type="match status" value="1"/>
</dbReference>
<dbReference type="RefSeq" id="WP_017024327.1">
    <property type="nucleotide sequence ID" value="NZ_AJYK02000088.1"/>
</dbReference>
<dbReference type="GO" id="GO:0052621">
    <property type="term" value="F:diguanylate cyclase activity"/>
    <property type="evidence" value="ECO:0007669"/>
    <property type="project" value="UniProtKB-EC"/>
</dbReference>
<evidence type="ECO:0000259" key="5">
    <source>
        <dbReference type="PROSITE" id="PS50887"/>
    </source>
</evidence>
<dbReference type="SMART" id="SM00267">
    <property type="entry name" value="GGDEF"/>
    <property type="match status" value="1"/>
</dbReference>
<keyword evidence="4" id="KW-1133">Transmembrane helix</keyword>
<dbReference type="CDD" id="cd01949">
    <property type="entry name" value="GGDEF"/>
    <property type="match status" value="1"/>
</dbReference>
<organism evidence="6 7">
    <name type="scientific">Vibrio rumoiensis 1S-45</name>
    <dbReference type="NCBI Taxonomy" id="1188252"/>
    <lineage>
        <taxon>Bacteria</taxon>
        <taxon>Pseudomonadati</taxon>
        <taxon>Pseudomonadota</taxon>
        <taxon>Gammaproteobacteria</taxon>
        <taxon>Vibrionales</taxon>
        <taxon>Vibrionaceae</taxon>
        <taxon>Vibrio</taxon>
    </lineage>
</organism>
<dbReference type="SUPFAM" id="SSF55073">
    <property type="entry name" value="Nucleotide cyclase"/>
    <property type="match status" value="1"/>
</dbReference>
<dbReference type="Pfam" id="PF05228">
    <property type="entry name" value="CHASE4"/>
    <property type="match status" value="1"/>
</dbReference>
<sequence length="455" mass="51901">MAKLSTQGFISTKSVISAISALFFIMTIMMFFGIWYFLSTLDHQATAQIKKRVNLALTIESQHAQDILSEYTYWDESYERIFIDRDANWVSENTGDYLMDKFDLAFSVAIENDKDDAYLVKSENDSSLTFDQLMNNGLIKMMQHSRSLNTELQTTSGFIQVGENTYFVVGGPLVDEKLHTARSNSYLTVGLRVDSTFLKKLESNYQLFGLSQTQKPVDESLSMPIYSVLGKQITLLTWTPMVPSKNILIPITCIVLFITSITLLITRKILRVELNNRSAYEEQLYLEATTDPLTQISNRRYFMDMGNKEFNLSQRSKRAYSLLILDVDHFKSINDKYGHHAGDIFLKQFSEQCRLSLRDSDIFGRIGGEEFAIVLPDTDEEGAVEVAENIRLLMMNTPLIVNSNSIQVTVSIGVTTLQQQESFDELLQQADQVMYEAKREGRNRVKVFASQPSFI</sequence>
<reference evidence="6 7" key="1">
    <citation type="journal article" date="2012" name="Science">
        <title>Ecological populations of bacteria act as socially cohesive units of antibiotic production and resistance.</title>
        <authorList>
            <person name="Cordero O.X."/>
            <person name="Wildschutte H."/>
            <person name="Kirkup B."/>
            <person name="Proehl S."/>
            <person name="Ngo L."/>
            <person name="Hussain F."/>
            <person name="Le Roux F."/>
            <person name="Mincer T."/>
            <person name="Polz M.F."/>
        </authorList>
    </citation>
    <scope>NUCLEOTIDE SEQUENCE [LARGE SCALE GENOMIC DNA]</scope>
    <source>
        <strain evidence="6 7">1S-45</strain>
    </source>
</reference>
<evidence type="ECO:0000313" key="6">
    <source>
        <dbReference type="EMBL" id="OEF23516.1"/>
    </source>
</evidence>
<comment type="caution">
    <text evidence="6">The sequence shown here is derived from an EMBL/GenBank/DDBJ whole genome shotgun (WGS) entry which is preliminary data.</text>
</comment>
<dbReference type="PANTHER" id="PTHR45138">
    <property type="entry name" value="REGULATORY COMPONENTS OF SENSORY TRANSDUCTION SYSTEM"/>
    <property type="match status" value="1"/>
</dbReference>
<evidence type="ECO:0000256" key="1">
    <source>
        <dbReference type="ARBA" id="ARBA00001946"/>
    </source>
</evidence>
<evidence type="ECO:0000256" key="2">
    <source>
        <dbReference type="ARBA" id="ARBA00012528"/>
    </source>
</evidence>
<dbReference type="InterPro" id="IPR043128">
    <property type="entry name" value="Rev_trsase/Diguanyl_cyclase"/>
</dbReference>
<dbReference type="OrthoDB" id="73375at2"/>
<keyword evidence="7" id="KW-1185">Reference proteome</keyword>
<dbReference type="Pfam" id="PF00990">
    <property type="entry name" value="GGDEF"/>
    <property type="match status" value="1"/>
</dbReference>
<evidence type="ECO:0000256" key="3">
    <source>
        <dbReference type="ARBA" id="ARBA00034247"/>
    </source>
</evidence>
<dbReference type="STRING" id="1188252.A1QC_11600"/>
<dbReference type="EMBL" id="AJYK02000088">
    <property type="protein sequence ID" value="OEF23516.1"/>
    <property type="molecule type" value="Genomic_DNA"/>
</dbReference>
<dbReference type="PROSITE" id="PS50887">
    <property type="entry name" value="GGDEF"/>
    <property type="match status" value="1"/>
</dbReference>
<evidence type="ECO:0000256" key="4">
    <source>
        <dbReference type="SAM" id="Phobius"/>
    </source>
</evidence>
<dbReference type="FunFam" id="3.30.70.270:FF:000001">
    <property type="entry name" value="Diguanylate cyclase domain protein"/>
    <property type="match status" value="1"/>
</dbReference>
<protein>
    <recommendedName>
        <fullName evidence="2">diguanylate cyclase</fullName>
        <ecNumber evidence="2">2.7.7.65</ecNumber>
    </recommendedName>
</protein>
<feature type="domain" description="GGDEF" evidence="5">
    <location>
        <begin position="318"/>
        <end position="450"/>
    </location>
</feature>
<name>A0A1E5DZU4_9VIBR</name>
<dbReference type="InterPro" id="IPR050469">
    <property type="entry name" value="Diguanylate_Cyclase"/>
</dbReference>
<dbReference type="InterPro" id="IPR007892">
    <property type="entry name" value="CHASE4"/>
</dbReference>
<dbReference type="InterPro" id="IPR029787">
    <property type="entry name" value="Nucleotide_cyclase"/>
</dbReference>
<dbReference type="EC" id="2.7.7.65" evidence="2"/>